<evidence type="ECO:0000256" key="2">
    <source>
        <dbReference type="ARBA" id="ARBA00005179"/>
    </source>
</evidence>
<gene>
    <name evidence="12" type="ORF">BT96DRAFT_1015783</name>
</gene>
<dbReference type="InterPro" id="IPR050364">
    <property type="entry name" value="Cytochrome_P450_fung"/>
</dbReference>
<dbReference type="PANTHER" id="PTHR46300">
    <property type="entry name" value="P450, PUTATIVE (EUROFUNG)-RELATED-RELATED"/>
    <property type="match status" value="1"/>
</dbReference>
<keyword evidence="5 9" id="KW-0479">Metal-binding</keyword>
<dbReference type="AlphaFoldDB" id="A0A6A4I2Z4"/>
<name>A0A6A4I2Z4_9AGAR</name>
<evidence type="ECO:0000256" key="10">
    <source>
        <dbReference type="RuleBase" id="RU000461"/>
    </source>
</evidence>
<dbReference type="GO" id="GO:0005506">
    <property type="term" value="F:iron ion binding"/>
    <property type="evidence" value="ECO:0007669"/>
    <property type="project" value="InterPro"/>
</dbReference>
<dbReference type="Gene3D" id="1.10.630.10">
    <property type="entry name" value="Cytochrome P450"/>
    <property type="match status" value="1"/>
</dbReference>
<evidence type="ECO:0000256" key="7">
    <source>
        <dbReference type="ARBA" id="ARBA00023004"/>
    </source>
</evidence>
<dbReference type="OrthoDB" id="2789670at2759"/>
<keyword evidence="7 9" id="KW-0408">Iron</keyword>
<protein>
    <submittedName>
        <fullName evidence="12">Cytochrome P450</fullName>
    </submittedName>
</protein>
<organism evidence="12 13">
    <name type="scientific">Gymnopus androsaceus JB14</name>
    <dbReference type="NCBI Taxonomy" id="1447944"/>
    <lineage>
        <taxon>Eukaryota</taxon>
        <taxon>Fungi</taxon>
        <taxon>Dikarya</taxon>
        <taxon>Basidiomycota</taxon>
        <taxon>Agaricomycotina</taxon>
        <taxon>Agaricomycetes</taxon>
        <taxon>Agaricomycetidae</taxon>
        <taxon>Agaricales</taxon>
        <taxon>Marasmiineae</taxon>
        <taxon>Omphalotaceae</taxon>
        <taxon>Gymnopus</taxon>
    </lineage>
</organism>
<keyword evidence="6 10" id="KW-0560">Oxidoreductase</keyword>
<feature type="binding site" description="axial binding residue" evidence="9">
    <location>
        <position position="555"/>
    </location>
    <ligand>
        <name>heme</name>
        <dbReference type="ChEBI" id="CHEBI:30413"/>
    </ligand>
    <ligandPart>
        <name>Fe</name>
        <dbReference type="ChEBI" id="CHEBI:18248"/>
    </ligandPart>
</feature>
<dbReference type="Pfam" id="PF00067">
    <property type="entry name" value="p450"/>
    <property type="match status" value="2"/>
</dbReference>
<dbReference type="EMBL" id="ML769411">
    <property type="protein sequence ID" value="KAE9405109.1"/>
    <property type="molecule type" value="Genomic_DNA"/>
</dbReference>
<evidence type="ECO:0000256" key="9">
    <source>
        <dbReference type="PIRSR" id="PIRSR602401-1"/>
    </source>
</evidence>
<keyword evidence="11" id="KW-0472">Membrane</keyword>
<comment type="pathway">
    <text evidence="2">Secondary metabolite biosynthesis.</text>
</comment>
<dbReference type="SUPFAM" id="SSF48264">
    <property type="entry name" value="Cytochrome P450"/>
    <property type="match status" value="1"/>
</dbReference>
<sequence>MDTFYLLIIIAGLVSLLYLYLRPRKNSSATVGIPPGPKPLPLIGNLLDLTAKELWVKATSLSQTYGPVVQLSVLHPSLSVSMPLIFLSSPEVCFDLLDKKGGIYSDKPKLVMAGELCGCDNMVAFTSYGAQSKRQRRLMGLAFSKESIGAYKGLIERETAGFLTGLISAYSSYSSSPMIVLVSVIYACPLSRLSEAYPSTVHDQFLDMAEDCVDILSNKIASGGGVWLVDIFPWLKKAPKSLESLSLLSFLPKSRAWKAKMIEFVESPFEWVKAEMKKGTHKSSFCSMLLDNSETVVSSSAHGHSKPKSDIPVELLSSWATSAPVTNKPAPSAENYAQFEFDLKWTANSMYAASGDTTIATVMHYFLAILEDTDKGGEVVRKARKELDMVTGLNDDDSPSVIKPRLPSLSDRFIDVEVSDGQNGSMKLKKPRFPYVEAIMSEVWRWGVVVPLNLPHRLTQDDVYTPAPSSSNPNPSPMLLRKGSLIFGNIWSIMRSNDLFGNDVDDFKPERYLLSPHEEKVLYESYNHPEYDAIRREKKRRDPRTYVFGFGRRQCPGQNLVESSVWLLMATLLSTVDVHRPCVEGKVVREKIDFNNSVFRTPDLFGIDIKPRSQKALEAIMLAGEGDDLES</sequence>
<evidence type="ECO:0000256" key="1">
    <source>
        <dbReference type="ARBA" id="ARBA00001971"/>
    </source>
</evidence>
<keyword evidence="8 10" id="KW-0503">Monooxygenase</keyword>
<dbReference type="InterPro" id="IPR001128">
    <property type="entry name" value="Cyt_P450"/>
</dbReference>
<dbReference type="InterPro" id="IPR017972">
    <property type="entry name" value="Cyt_P450_CS"/>
</dbReference>
<dbReference type="GO" id="GO:0020037">
    <property type="term" value="F:heme binding"/>
    <property type="evidence" value="ECO:0007669"/>
    <property type="project" value="InterPro"/>
</dbReference>
<evidence type="ECO:0000313" key="12">
    <source>
        <dbReference type="EMBL" id="KAE9405109.1"/>
    </source>
</evidence>
<evidence type="ECO:0000256" key="3">
    <source>
        <dbReference type="ARBA" id="ARBA00010617"/>
    </source>
</evidence>
<proteinExistence type="inferred from homology"/>
<keyword evidence="4 9" id="KW-0349">Heme</keyword>
<keyword evidence="13" id="KW-1185">Reference proteome</keyword>
<dbReference type="InterPro" id="IPR002401">
    <property type="entry name" value="Cyt_P450_E_grp-I"/>
</dbReference>
<evidence type="ECO:0000256" key="8">
    <source>
        <dbReference type="ARBA" id="ARBA00023033"/>
    </source>
</evidence>
<evidence type="ECO:0000256" key="11">
    <source>
        <dbReference type="SAM" id="Phobius"/>
    </source>
</evidence>
<evidence type="ECO:0000313" key="13">
    <source>
        <dbReference type="Proteomes" id="UP000799118"/>
    </source>
</evidence>
<keyword evidence="11" id="KW-0812">Transmembrane</keyword>
<accession>A0A6A4I2Z4</accession>
<reference evidence="12" key="1">
    <citation type="journal article" date="2019" name="Environ. Microbiol.">
        <title>Fungal ecological strategies reflected in gene transcription - a case study of two litter decomposers.</title>
        <authorList>
            <person name="Barbi F."/>
            <person name="Kohler A."/>
            <person name="Barry K."/>
            <person name="Baskaran P."/>
            <person name="Daum C."/>
            <person name="Fauchery L."/>
            <person name="Ihrmark K."/>
            <person name="Kuo A."/>
            <person name="LaButti K."/>
            <person name="Lipzen A."/>
            <person name="Morin E."/>
            <person name="Grigoriev I.V."/>
            <person name="Henrissat B."/>
            <person name="Lindahl B."/>
            <person name="Martin F."/>
        </authorList>
    </citation>
    <scope>NUCLEOTIDE SEQUENCE</scope>
    <source>
        <strain evidence="12">JB14</strain>
    </source>
</reference>
<evidence type="ECO:0000256" key="6">
    <source>
        <dbReference type="ARBA" id="ARBA00023002"/>
    </source>
</evidence>
<dbReference type="GO" id="GO:0004497">
    <property type="term" value="F:monooxygenase activity"/>
    <property type="evidence" value="ECO:0007669"/>
    <property type="project" value="UniProtKB-KW"/>
</dbReference>
<dbReference type="PANTHER" id="PTHR46300:SF7">
    <property type="entry name" value="P450, PUTATIVE (EUROFUNG)-RELATED"/>
    <property type="match status" value="1"/>
</dbReference>
<feature type="transmembrane region" description="Helical" evidence="11">
    <location>
        <begin position="5"/>
        <end position="21"/>
    </location>
</feature>
<dbReference type="InterPro" id="IPR036396">
    <property type="entry name" value="Cyt_P450_sf"/>
</dbReference>
<evidence type="ECO:0000256" key="5">
    <source>
        <dbReference type="ARBA" id="ARBA00022723"/>
    </source>
</evidence>
<keyword evidence="11" id="KW-1133">Transmembrane helix</keyword>
<dbReference type="PRINTS" id="PR00463">
    <property type="entry name" value="EP450I"/>
</dbReference>
<comment type="cofactor">
    <cofactor evidence="1 9">
        <name>heme</name>
        <dbReference type="ChEBI" id="CHEBI:30413"/>
    </cofactor>
</comment>
<comment type="similarity">
    <text evidence="3 10">Belongs to the cytochrome P450 family.</text>
</comment>
<dbReference type="Proteomes" id="UP000799118">
    <property type="component" value="Unassembled WGS sequence"/>
</dbReference>
<evidence type="ECO:0000256" key="4">
    <source>
        <dbReference type="ARBA" id="ARBA00022617"/>
    </source>
</evidence>
<dbReference type="PROSITE" id="PS00086">
    <property type="entry name" value="CYTOCHROME_P450"/>
    <property type="match status" value="1"/>
</dbReference>
<dbReference type="GO" id="GO:0016705">
    <property type="term" value="F:oxidoreductase activity, acting on paired donors, with incorporation or reduction of molecular oxygen"/>
    <property type="evidence" value="ECO:0007669"/>
    <property type="project" value="InterPro"/>
</dbReference>